<feature type="transmembrane region" description="Helical" evidence="1">
    <location>
        <begin position="6"/>
        <end position="26"/>
    </location>
</feature>
<evidence type="ECO:0000313" key="3">
    <source>
        <dbReference type="Proteomes" id="UP001195483"/>
    </source>
</evidence>
<evidence type="ECO:0000256" key="1">
    <source>
        <dbReference type="SAM" id="Phobius"/>
    </source>
</evidence>
<organism evidence="2 3">
    <name type="scientific">Potamilus streckersoni</name>
    <dbReference type="NCBI Taxonomy" id="2493646"/>
    <lineage>
        <taxon>Eukaryota</taxon>
        <taxon>Metazoa</taxon>
        <taxon>Spiralia</taxon>
        <taxon>Lophotrochozoa</taxon>
        <taxon>Mollusca</taxon>
        <taxon>Bivalvia</taxon>
        <taxon>Autobranchia</taxon>
        <taxon>Heteroconchia</taxon>
        <taxon>Palaeoheterodonta</taxon>
        <taxon>Unionida</taxon>
        <taxon>Unionoidea</taxon>
        <taxon>Unionidae</taxon>
        <taxon>Ambleminae</taxon>
        <taxon>Lampsilini</taxon>
        <taxon>Potamilus</taxon>
    </lineage>
</organism>
<keyword evidence="1" id="KW-1133">Transmembrane helix</keyword>
<reference evidence="2" key="3">
    <citation type="submission" date="2023-05" db="EMBL/GenBank/DDBJ databases">
        <authorList>
            <person name="Smith C.H."/>
        </authorList>
    </citation>
    <scope>NUCLEOTIDE SEQUENCE</scope>
    <source>
        <strain evidence="2">CHS0354</strain>
        <tissue evidence="2">Mantle</tissue>
    </source>
</reference>
<feature type="non-terminal residue" evidence="2">
    <location>
        <position position="52"/>
    </location>
</feature>
<protein>
    <submittedName>
        <fullName evidence="2">Uncharacterized protein</fullName>
    </submittedName>
</protein>
<accession>A0AAE0SMW5</accession>
<evidence type="ECO:0000313" key="2">
    <source>
        <dbReference type="EMBL" id="KAK3594860.1"/>
    </source>
</evidence>
<keyword evidence="3" id="KW-1185">Reference proteome</keyword>
<keyword evidence="1" id="KW-0812">Transmembrane</keyword>
<dbReference type="AlphaFoldDB" id="A0AAE0SMW5"/>
<name>A0AAE0SMW5_9BIVA</name>
<reference evidence="2" key="1">
    <citation type="journal article" date="2021" name="Genome Biol. Evol.">
        <title>A High-Quality Reference Genome for a Parasitic Bivalve with Doubly Uniparental Inheritance (Bivalvia: Unionida).</title>
        <authorList>
            <person name="Smith C.H."/>
        </authorList>
    </citation>
    <scope>NUCLEOTIDE SEQUENCE</scope>
    <source>
        <strain evidence="2">CHS0354</strain>
    </source>
</reference>
<comment type="caution">
    <text evidence="2">The sequence shown here is derived from an EMBL/GenBank/DDBJ whole genome shotgun (WGS) entry which is preliminary data.</text>
</comment>
<reference evidence="2" key="2">
    <citation type="journal article" date="2021" name="Genome Biol. Evol.">
        <title>Developing a high-quality reference genome for a parasitic bivalve with doubly uniparental inheritance (Bivalvia: Unionida).</title>
        <authorList>
            <person name="Smith C.H."/>
        </authorList>
    </citation>
    <scope>NUCLEOTIDE SEQUENCE</scope>
    <source>
        <strain evidence="2">CHS0354</strain>
        <tissue evidence="2">Mantle</tissue>
    </source>
</reference>
<keyword evidence="1" id="KW-0472">Membrane</keyword>
<gene>
    <name evidence="2" type="ORF">CHS0354_005789</name>
</gene>
<dbReference type="Proteomes" id="UP001195483">
    <property type="component" value="Unassembled WGS sequence"/>
</dbReference>
<dbReference type="EMBL" id="JAEAOA010000405">
    <property type="protein sequence ID" value="KAK3594860.1"/>
    <property type="molecule type" value="Genomic_DNA"/>
</dbReference>
<proteinExistence type="predicted"/>
<sequence length="52" mass="5989">MTLHIVVTLLHIVLTPLHIVLTLFRWRKLLFTVLRRPVNGACCNSRGVRPLT</sequence>